<organism evidence="2 3">
    <name type="scientific">Lithocarpus litseifolius</name>
    <dbReference type="NCBI Taxonomy" id="425828"/>
    <lineage>
        <taxon>Eukaryota</taxon>
        <taxon>Viridiplantae</taxon>
        <taxon>Streptophyta</taxon>
        <taxon>Embryophyta</taxon>
        <taxon>Tracheophyta</taxon>
        <taxon>Spermatophyta</taxon>
        <taxon>Magnoliopsida</taxon>
        <taxon>eudicotyledons</taxon>
        <taxon>Gunneridae</taxon>
        <taxon>Pentapetalae</taxon>
        <taxon>rosids</taxon>
        <taxon>fabids</taxon>
        <taxon>Fagales</taxon>
        <taxon>Fagaceae</taxon>
        <taxon>Lithocarpus</taxon>
    </lineage>
</organism>
<name>A0AAW2BHC4_9ROSI</name>
<keyword evidence="3" id="KW-1185">Reference proteome</keyword>
<accession>A0AAW2BHC4</accession>
<evidence type="ECO:0008006" key="4">
    <source>
        <dbReference type="Google" id="ProtNLM"/>
    </source>
</evidence>
<keyword evidence="1" id="KW-1133">Transmembrane helix</keyword>
<evidence type="ECO:0000313" key="2">
    <source>
        <dbReference type="EMBL" id="KAK9984472.1"/>
    </source>
</evidence>
<dbReference type="AlphaFoldDB" id="A0AAW2BHC4"/>
<evidence type="ECO:0000256" key="1">
    <source>
        <dbReference type="SAM" id="Phobius"/>
    </source>
</evidence>
<protein>
    <recommendedName>
        <fullName evidence="4">Transmembrane protein</fullName>
    </recommendedName>
</protein>
<keyword evidence="1" id="KW-0472">Membrane</keyword>
<comment type="caution">
    <text evidence="2">The sequence shown here is derived from an EMBL/GenBank/DDBJ whole genome shotgun (WGS) entry which is preliminary data.</text>
</comment>
<sequence>MVKSSTSHFSRSALGVKKKASDLLWVASDRRGVVGTVGGRGWVFRWCCCGLPLLLVVAGDGLPLLWVWCYNDGFGGLVWCLNGVSEAMVVVVVVVVFGVSG</sequence>
<proteinExistence type="predicted"/>
<dbReference type="Proteomes" id="UP001459277">
    <property type="component" value="Unassembled WGS sequence"/>
</dbReference>
<evidence type="ECO:0000313" key="3">
    <source>
        <dbReference type="Proteomes" id="UP001459277"/>
    </source>
</evidence>
<gene>
    <name evidence="2" type="ORF">SO802_033997</name>
</gene>
<dbReference type="EMBL" id="JAZDWU010000012">
    <property type="protein sequence ID" value="KAK9984472.1"/>
    <property type="molecule type" value="Genomic_DNA"/>
</dbReference>
<keyword evidence="1" id="KW-0812">Transmembrane</keyword>
<reference evidence="2 3" key="1">
    <citation type="submission" date="2024-01" db="EMBL/GenBank/DDBJ databases">
        <title>A telomere-to-telomere, gap-free genome of sweet tea (Lithocarpus litseifolius).</title>
        <authorList>
            <person name="Zhou J."/>
        </authorList>
    </citation>
    <scope>NUCLEOTIDE SEQUENCE [LARGE SCALE GENOMIC DNA]</scope>
    <source>
        <strain evidence="2">Zhou-2022a</strain>
        <tissue evidence="2">Leaf</tissue>
    </source>
</reference>
<feature type="transmembrane region" description="Helical" evidence="1">
    <location>
        <begin position="74"/>
        <end position="99"/>
    </location>
</feature>
<feature type="transmembrane region" description="Helical" evidence="1">
    <location>
        <begin position="43"/>
        <end position="68"/>
    </location>
</feature>